<dbReference type="Pfam" id="PF01402">
    <property type="entry name" value="RHH_1"/>
    <property type="match status" value="1"/>
</dbReference>
<proteinExistence type="predicted"/>
<dbReference type="RefSeq" id="WP_358133594.1">
    <property type="nucleotide sequence ID" value="NZ_JBFALK010000008.1"/>
</dbReference>
<feature type="domain" description="Ribbon-helix-helix protein CopG" evidence="1">
    <location>
        <begin position="4"/>
        <end position="43"/>
    </location>
</feature>
<dbReference type="InterPro" id="IPR002145">
    <property type="entry name" value="CopG"/>
</dbReference>
<evidence type="ECO:0000259" key="1">
    <source>
        <dbReference type="Pfam" id="PF01402"/>
    </source>
</evidence>
<dbReference type="Proteomes" id="UP001551675">
    <property type="component" value="Unassembled WGS sequence"/>
</dbReference>
<sequence>MTRKLSISVPDEVAEAIQELVDAKKADSVSAFLTAAAIREIDRAAMSRVVIDAALERAREKDPERFERSRRKVAEWFGQAEGA</sequence>
<reference evidence="2 3" key="1">
    <citation type="submission" date="2024-06" db="EMBL/GenBank/DDBJ databases">
        <title>The Natural Products Discovery Center: Release of the First 8490 Sequenced Strains for Exploring Actinobacteria Biosynthetic Diversity.</title>
        <authorList>
            <person name="Kalkreuter E."/>
            <person name="Kautsar S.A."/>
            <person name="Yang D."/>
            <person name="Bader C.D."/>
            <person name="Teijaro C.N."/>
            <person name="Fluegel L."/>
            <person name="Davis C.M."/>
            <person name="Simpson J.R."/>
            <person name="Lauterbach L."/>
            <person name="Steele A.D."/>
            <person name="Gui C."/>
            <person name="Meng S."/>
            <person name="Li G."/>
            <person name="Viehrig K."/>
            <person name="Ye F."/>
            <person name="Su P."/>
            <person name="Kiefer A.F."/>
            <person name="Nichols A."/>
            <person name="Cepeda A.J."/>
            <person name="Yan W."/>
            <person name="Fan B."/>
            <person name="Jiang Y."/>
            <person name="Adhikari A."/>
            <person name="Zheng C.-J."/>
            <person name="Schuster L."/>
            <person name="Cowan T.M."/>
            <person name="Smanski M.J."/>
            <person name="Chevrette M.G."/>
            <person name="De Carvalho L.P.S."/>
            <person name="Shen B."/>
        </authorList>
    </citation>
    <scope>NUCLEOTIDE SEQUENCE [LARGE SCALE GENOMIC DNA]</scope>
    <source>
        <strain evidence="2 3">NPDC050100</strain>
    </source>
</reference>
<protein>
    <submittedName>
        <fullName evidence="2">Ribbon-helix-helix protein, CopG family</fullName>
    </submittedName>
</protein>
<gene>
    <name evidence="2" type="ORF">AB0I59_16655</name>
</gene>
<name>A0ABV3GF55_MICGL</name>
<keyword evidence="3" id="KW-1185">Reference proteome</keyword>
<organism evidence="2 3">
    <name type="scientific">Microtetraspora glauca</name>
    <dbReference type="NCBI Taxonomy" id="1996"/>
    <lineage>
        <taxon>Bacteria</taxon>
        <taxon>Bacillati</taxon>
        <taxon>Actinomycetota</taxon>
        <taxon>Actinomycetes</taxon>
        <taxon>Streptosporangiales</taxon>
        <taxon>Streptosporangiaceae</taxon>
        <taxon>Microtetraspora</taxon>
    </lineage>
</organism>
<evidence type="ECO:0000313" key="2">
    <source>
        <dbReference type="EMBL" id="MEV0970270.1"/>
    </source>
</evidence>
<comment type="caution">
    <text evidence="2">The sequence shown here is derived from an EMBL/GenBank/DDBJ whole genome shotgun (WGS) entry which is preliminary data.</text>
</comment>
<evidence type="ECO:0000313" key="3">
    <source>
        <dbReference type="Proteomes" id="UP001551675"/>
    </source>
</evidence>
<dbReference type="EMBL" id="JBFALK010000008">
    <property type="protein sequence ID" value="MEV0970270.1"/>
    <property type="molecule type" value="Genomic_DNA"/>
</dbReference>
<accession>A0ABV3GF55</accession>